<organism evidence="2 3">
    <name type="scientific">Viridibacterium curvum</name>
    <dbReference type="NCBI Taxonomy" id="1101404"/>
    <lineage>
        <taxon>Bacteria</taxon>
        <taxon>Pseudomonadati</taxon>
        <taxon>Pseudomonadota</taxon>
        <taxon>Betaproteobacteria</taxon>
        <taxon>Rhodocyclales</taxon>
        <taxon>Rhodocyclaceae</taxon>
        <taxon>Viridibacterium</taxon>
    </lineage>
</organism>
<dbReference type="EMBL" id="BAABLD010000008">
    <property type="protein sequence ID" value="GAA5164117.1"/>
    <property type="molecule type" value="Genomic_DNA"/>
</dbReference>
<accession>A0ABP9QLQ0</accession>
<evidence type="ECO:0000313" key="3">
    <source>
        <dbReference type="Proteomes" id="UP001500547"/>
    </source>
</evidence>
<keyword evidence="3" id="KW-1185">Reference proteome</keyword>
<dbReference type="RefSeq" id="WP_345532520.1">
    <property type="nucleotide sequence ID" value="NZ_BAABLD010000008.1"/>
</dbReference>
<feature type="signal peptide" evidence="1">
    <location>
        <begin position="1"/>
        <end position="25"/>
    </location>
</feature>
<comment type="caution">
    <text evidence="2">The sequence shown here is derived from an EMBL/GenBank/DDBJ whole genome shotgun (WGS) entry which is preliminary data.</text>
</comment>
<sequence>MNRTAPRTTQIALIALLLTSTSVHADTKPTTKPPATACCRIDDRAVSATQFDAFVRELKTIPGTQLNAESPRGLYASYKASAPNGKKYLVTLDGTRRTARQMPER</sequence>
<dbReference type="Proteomes" id="UP001500547">
    <property type="component" value="Unassembled WGS sequence"/>
</dbReference>
<reference evidence="3" key="1">
    <citation type="journal article" date="2019" name="Int. J. Syst. Evol. Microbiol.">
        <title>The Global Catalogue of Microorganisms (GCM) 10K type strain sequencing project: providing services to taxonomists for standard genome sequencing and annotation.</title>
        <authorList>
            <consortium name="The Broad Institute Genomics Platform"/>
            <consortium name="The Broad Institute Genome Sequencing Center for Infectious Disease"/>
            <person name="Wu L."/>
            <person name="Ma J."/>
        </authorList>
    </citation>
    <scope>NUCLEOTIDE SEQUENCE [LARGE SCALE GENOMIC DNA]</scope>
    <source>
        <strain evidence="3">JCM 18715</strain>
    </source>
</reference>
<gene>
    <name evidence="2" type="ORF">GCM10025770_17420</name>
</gene>
<name>A0ABP9QLQ0_9RHOO</name>
<evidence type="ECO:0000313" key="2">
    <source>
        <dbReference type="EMBL" id="GAA5164117.1"/>
    </source>
</evidence>
<evidence type="ECO:0000256" key="1">
    <source>
        <dbReference type="SAM" id="SignalP"/>
    </source>
</evidence>
<feature type="chain" id="PRO_5046966880" evidence="1">
    <location>
        <begin position="26"/>
        <end position="105"/>
    </location>
</feature>
<keyword evidence="1" id="KW-0732">Signal</keyword>
<proteinExistence type="predicted"/>
<protein>
    <submittedName>
        <fullName evidence="2">Uncharacterized protein</fullName>
    </submittedName>
</protein>